<gene>
    <name evidence="10" type="ORF">QS713_00165</name>
</gene>
<accession>A0ABU3IB94</accession>
<dbReference type="InterPro" id="IPR003838">
    <property type="entry name" value="ABC3_permease_C"/>
</dbReference>
<organism evidence="10 11">
    <name type="scientific">Gleimia hominis</name>
    <dbReference type="NCBI Taxonomy" id="595468"/>
    <lineage>
        <taxon>Bacteria</taxon>
        <taxon>Bacillati</taxon>
        <taxon>Actinomycetota</taxon>
        <taxon>Actinomycetes</taxon>
        <taxon>Actinomycetales</taxon>
        <taxon>Actinomycetaceae</taxon>
        <taxon>Gleimia</taxon>
    </lineage>
</organism>
<evidence type="ECO:0000256" key="2">
    <source>
        <dbReference type="ARBA" id="ARBA00022475"/>
    </source>
</evidence>
<proteinExistence type="inferred from homology"/>
<feature type="transmembrane region" description="Helical" evidence="7">
    <location>
        <begin position="253"/>
        <end position="282"/>
    </location>
</feature>
<feature type="transmembrane region" description="Helical" evidence="7">
    <location>
        <begin position="425"/>
        <end position="444"/>
    </location>
</feature>
<feature type="transmembrane region" description="Helical" evidence="7">
    <location>
        <begin position="484"/>
        <end position="503"/>
    </location>
</feature>
<evidence type="ECO:0000259" key="8">
    <source>
        <dbReference type="Pfam" id="PF02687"/>
    </source>
</evidence>
<evidence type="ECO:0000256" key="5">
    <source>
        <dbReference type="ARBA" id="ARBA00023136"/>
    </source>
</evidence>
<evidence type="ECO:0000256" key="1">
    <source>
        <dbReference type="ARBA" id="ARBA00004651"/>
    </source>
</evidence>
<dbReference type="Proteomes" id="UP001247542">
    <property type="component" value="Unassembled WGS sequence"/>
</dbReference>
<evidence type="ECO:0000256" key="7">
    <source>
        <dbReference type="SAM" id="Phobius"/>
    </source>
</evidence>
<dbReference type="PANTHER" id="PTHR30572">
    <property type="entry name" value="MEMBRANE COMPONENT OF TRANSPORTER-RELATED"/>
    <property type="match status" value="1"/>
</dbReference>
<dbReference type="RefSeq" id="WP_313271444.1">
    <property type="nucleotide sequence ID" value="NZ_JASXSX010000001.1"/>
</dbReference>
<keyword evidence="3 7" id="KW-0812">Transmembrane</keyword>
<keyword evidence="4 7" id="KW-1133">Transmembrane helix</keyword>
<evidence type="ECO:0000313" key="11">
    <source>
        <dbReference type="Proteomes" id="UP001247542"/>
    </source>
</evidence>
<feature type="transmembrane region" description="Helical" evidence="7">
    <location>
        <begin position="303"/>
        <end position="330"/>
    </location>
</feature>
<evidence type="ECO:0000256" key="4">
    <source>
        <dbReference type="ARBA" id="ARBA00022989"/>
    </source>
</evidence>
<dbReference type="InterPro" id="IPR025857">
    <property type="entry name" value="MacB_PCD"/>
</dbReference>
<evidence type="ECO:0000259" key="9">
    <source>
        <dbReference type="Pfam" id="PF12704"/>
    </source>
</evidence>
<feature type="transmembrane region" description="Helical" evidence="7">
    <location>
        <begin position="807"/>
        <end position="830"/>
    </location>
</feature>
<feature type="transmembrane region" description="Helical" evidence="7">
    <location>
        <begin position="402"/>
        <end position="419"/>
    </location>
</feature>
<feature type="domain" description="ABC3 transporter permease C-terminal" evidence="8">
    <location>
        <begin position="262"/>
        <end position="382"/>
    </location>
</feature>
<keyword evidence="5 7" id="KW-0472">Membrane</keyword>
<sequence>MIKLALRDVTGNFTRFIVTILSVVLGVAFLSGTLALRANLSDTLSQALSQTVSGTLHVEGKKLGKQESPRAKVPANLVDQIKEVDGVQTVRAQYMVPVTVLGKDDVPQSNGGGFITALLSAPTGFQPWTFDGPEPTEENDVTLEASYAKRLGKHTGDTLTFVIQGKKHEAHIVSTATTGKPITLMNAIMMPQEHLKAYVSDPSMVQSISIQTKSGANVQQVKKAVVDKVGSNLDVRTTAQVVDARNQAMDTALAFATTLLLVFIVIALGVSTFIIANTFTMAVKARQKQYAYLRAAGASPGQIFATVALQALFIGVIGSAIGLLAGNGLLWAAQTGLEYLGLEAESSPFLSTHIIVISMIVGTLVTVVGAIIPAREAANTPPVEAMREVSGVREPSLRLRSTLGFIGIVGGLACLWMGAKQITSYPGTLLGVGSVALLLGVLAASPLLVKVIIGALGAPLRVTGPLTARLAVGNTIRNPRRTAATAGALFVGMALVAAGMVIVDSVRTSTEDAVRSEVKADLVISSQTGMERISDEQVDKIRSAAGVGQVSADYQASLTPIITNESPEEPTPTVFLAANPDQLKADYNMEFTEGGLNALSEGKIAVPKTFATTQKLKLGDELTLLTDKGPQKVAVGAITDSTSGGQSLLIDSKKAKDLGMTMMGRTTVLVRVADGAKVADVKSTLQHDLKDAYTLTVSDKADMVGQIGTYLNMVLGVLYALVGLSIVIAVLGILNTLGLSVSERAPEIALLKAIGYSRVANGAMITVEAVLTALYGTILGIAAGVACGSALVVYLKDSGISTLSIPWPTVGWVLLAAVGVGLVAAVLPAIRAANQPMLATIAAE</sequence>
<feature type="domain" description="ABC3 transporter permease C-terminal" evidence="8">
    <location>
        <begin position="721"/>
        <end position="836"/>
    </location>
</feature>
<keyword evidence="11" id="KW-1185">Reference proteome</keyword>
<dbReference type="Pfam" id="PF12704">
    <property type="entry name" value="MacB_PCD"/>
    <property type="match status" value="2"/>
</dbReference>
<feature type="transmembrane region" description="Helical" evidence="7">
    <location>
        <begin position="710"/>
        <end position="734"/>
    </location>
</feature>
<feature type="transmembrane region" description="Helical" evidence="7">
    <location>
        <begin position="350"/>
        <end position="372"/>
    </location>
</feature>
<feature type="domain" description="MacB-like periplasmic core" evidence="9">
    <location>
        <begin position="482"/>
        <end position="686"/>
    </location>
</feature>
<evidence type="ECO:0000256" key="3">
    <source>
        <dbReference type="ARBA" id="ARBA00022692"/>
    </source>
</evidence>
<evidence type="ECO:0000313" key="10">
    <source>
        <dbReference type="EMBL" id="MDT3766490.1"/>
    </source>
</evidence>
<feature type="domain" description="MacB-like periplasmic core" evidence="9">
    <location>
        <begin position="17"/>
        <end position="226"/>
    </location>
</feature>
<comment type="caution">
    <text evidence="10">The sequence shown here is derived from an EMBL/GenBank/DDBJ whole genome shotgun (WGS) entry which is preliminary data.</text>
</comment>
<reference evidence="10 11" key="1">
    <citation type="submission" date="2023-06" db="EMBL/GenBank/DDBJ databases">
        <title>Draft genome sequence of Gleimia hominis type strain CCUG 57540T.</title>
        <authorList>
            <person name="Salva-Serra F."/>
            <person name="Cardew S."/>
            <person name="Jensie Markopoulos S."/>
            <person name="Ohlen M."/>
            <person name="Inganas E."/>
            <person name="Svensson-Stadler L."/>
            <person name="Moore E.R.B."/>
        </authorList>
    </citation>
    <scope>NUCLEOTIDE SEQUENCE [LARGE SCALE GENOMIC DNA]</scope>
    <source>
        <strain evidence="10 11">CCUG 57540</strain>
    </source>
</reference>
<feature type="transmembrane region" description="Helical" evidence="7">
    <location>
        <begin position="12"/>
        <end position="36"/>
    </location>
</feature>
<name>A0ABU3IB94_9ACTO</name>
<feature type="transmembrane region" description="Helical" evidence="7">
    <location>
        <begin position="773"/>
        <end position="795"/>
    </location>
</feature>
<dbReference type="EMBL" id="JASXSX010000001">
    <property type="protein sequence ID" value="MDT3766490.1"/>
    <property type="molecule type" value="Genomic_DNA"/>
</dbReference>
<keyword evidence="2" id="KW-1003">Cell membrane</keyword>
<dbReference type="InterPro" id="IPR050250">
    <property type="entry name" value="Macrolide_Exporter_MacB"/>
</dbReference>
<dbReference type="PANTHER" id="PTHR30572:SF4">
    <property type="entry name" value="ABC TRANSPORTER PERMEASE YTRF"/>
    <property type="match status" value="1"/>
</dbReference>
<evidence type="ECO:0000256" key="6">
    <source>
        <dbReference type="ARBA" id="ARBA00038076"/>
    </source>
</evidence>
<protein>
    <submittedName>
        <fullName evidence="10">ABC transporter permease</fullName>
    </submittedName>
</protein>
<comment type="similarity">
    <text evidence="6">Belongs to the ABC-4 integral membrane protein family.</text>
</comment>
<dbReference type="Pfam" id="PF02687">
    <property type="entry name" value="FtsX"/>
    <property type="match status" value="2"/>
</dbReference>
<comment type="subcellular location">
    <subcellularLocation>
        <location evidence="1">Cell membrane</location>
        <topology evidence="1">Multi-pass membrane protein</topology>
    </subcellularLocation>
</comment>